<dbReference type="AlphaFoldDB" id="A0A5A7TIT7"/>
<dbReference type="OrthoDB" id="437338at2759"/>
<dbReference type="EMBL" id="SSTE01015327">
    <property type="protein sequence ID" value="KAA0043303.1"/>
    <property type="molecule type" value="Genomic_DNA"/>
</dbReference>
<name>A0A5A7TIT7_CUCMM</name>
<dbReference type="GO" id="GO:0008233">
    <property type="term" value="F:peptidase activity"/>
    <property type="evidence" value="ECO:0007669"/>
    <property type="project" value="UniProtKB-KW"/>
</dbReference>
<dbReference type="Proteomes" id="UP000321393">
    <property type="component" value="Unassembled WGS sequence"/>
</dbReference>
<proteinExistence type="predicted"/>
<comment type="caution">
    <text evidence="1">The sequence shown here is derived from an EMBL/GenBank/DDBJ whole genome shotgun (WGS) entry which is preliminary data.</text>
</comment>
<organism evidence="1 2">
    <name type="scientific">Cucumis melo var. makuwa</name>
    <name type="common">Oriental melon</name>
    <dbReference type="NCBI Taxonomy" id="1194695"/>
    <lineage>
        <taxon>Eukaryota</taxon>
        <taxon>Viridiplantae</taxon>
        <taxon>Streptophyta</taxon>
        <taxon>Embryophyta</taxon>
        <taxon>Tracheophyta</taxon>
        <taxon>Spermatophyta</taxon>
        <taxon>Magnoliopsida</taxon>
        <taxon>eudicotyledons</taxon>
        <taxon>Gunneridae</taxon>
        <taxon>Pentapetalae</taxon>
        <taxon>rosids</taxon>
        <taxon>fabids</taxon>
        <taxon>Cucurbitales</taxon>
        <taxon>Cucurbitaceae</taxon>
        <taxon>Benincaseae</taxon>
        <taxon>Cucumis</taxon>
    </lineage>
</organism>
<keyword evidence="1" id="KW-0378">Hydrolase</keyword>
<evidence type="ECO:0000313" key="1">
    <source>
        <dbReference type="EMBL" id="KAA0043303.1"/>
    </source>
</evidence>
<evidence type="ECO:0000313" key="2">
    <source>
        <dbReference type="Proteomes" id="UP000321393"/>
    </source>
</evidence>
<gene>
    <name evidence="1" type="ORF">E6C27_scaffold110G002030</name>
</gene>
<reference evidence="1 2" key="1">
    <citation type="submission" date="2019-08" db="EMBL/GenBank/DDBJ databases">
        <title>Draft genome sequences of two oriental melons (Cucumis melo L. var makuwa).</title>
        <authorList>
            <person name="Kwon S.-Y."/>
        </authorList>
    </citation>
    <scope>NUCLEOTIDE SEQUENCE [LARGE SCALE GENOMIC DNA]</scope>
    <source>
        <strain evidence="2">cv. SW 3</strain>
        <tissue evidence="1">Leaf</tissue>
    </source>
</reference>
<dbReference type="GO" id="GO:0006508">
    <property type="term" value="P:proteolysis"/>
    <property type="evidence" value="ECO:0007669"/>
    <property type="project" value="UniProtKB-KW"/>
</dbReference>
<keyword evidence="1" id="KW-0645">Protease</keyword>
<sequence>MVVFNPPSVASFKYKGTGTVVLPKIISALKVSMLLNHGTWSILASVVDTRESEVSLSSESVVREYPYHLSRFSFTQHQHPSFGLSSKNNPEIAKKKVKFKCLPRKNENYYG</sequence>
<protein>
    <submittedName>
        <fullName evidence="1">Gag protease polyprotein</fullName>
    </submittedName>
</protein>
<accession>A0A5A7TIT7</accession>